<feature type="modified residue" description="4-aspartylphosphate" evidence="2">
    <location>
        <position position="54"/>
    </location>
</feature>
<dbReference type="EMBL" id="FWXR01000004">
    <property type="protein sequence ID" value="SMC61165.1"/>
    <property type="molecule type" value="Genomic_DNA"/>
</dbReference>
<dbReference type="OrthoDB" id="582170at2"/>
<evidence type="ECO:0000313" key="5">
    <source>
        <dbReference type="Proteomes" id="UP000192656"/>
    </source>
</evidence>
<dbReference type="RefSeq" id="WP_084409379.1">
    <property type="nucleotide sequence ID" value="NZ_FWXR01000004.1"/>
</dbReference>
<dbReference type="InterPro" id="IPR011006">
    <property type="entry name" value="CheY-like_superfamily"/>
</dbReference>
<evidence type="ECO:0000259" key="3">
    <source>
        <dbReference type="PROSITE" id="PS50110"/>
    </source>
</evidence>
<dbReference type="PANTHER" id="PTHR44591">
    <property type="entry name" value="STRESS RESPONSE REGULATOR PROTEIN 1"/>
    <property type="match status" value="1"/>
</dbReference>
<dbReference type="AlphaFoldDB" id="A0A1W2AKD9"/>
<reference evidence="4 5" key="1">
    <citation type="submission" date="2017-04" db="EMBL/GenBank/DDBJ databases">
        <authorList>
            <person name="Afonso C.L."/>
            <person name="Miller P.J."/>
            <person name="Scott M.A."/>
            <person name="Spackman E."/>
            <person name="Goraichik I."/>
            <person name="Dimitrov K.M."/>
            <person name="Suarez D.L."/>
            <person name="Swayne D.E."/>
        </authorList>
    </citation>
    <scope>NUCLEOTIDE SEQUENCE [LARGE SCALE GENOMIC DNA]</scope>
    <source>
        <strain evidence="4 5">CGMCC 1.10972</strain>
    </source>
</reference>
<dbReference type="PROSITE" id="PS50110">
    <property type="entry name" value="RESPONSE_REGULATORY"/>
    <property type="match status" value="1"/>
</dbReference>
<dbReference type="SMART" id="SM00448">
    <property type="entry name" value="REC"/>
    <property type="match status" value="1"/>
</dbReference>
<evidence type="ECO:0000256" key="1">
    <source>
        <dbReference type="ARBA" id="ARBA00022553"/>
    </source>
</evidence>
<gene>
    <name evidence="4" type="ORF">SAMN06297251_104270</name>
</gene>
<accession>A0A1W2AKD9</accession>
<proteinExistence type="predicted"/>
<keyword evidence="1 2" id="KW-0597">Phosphoprotein</keyword>
<dbReference type="Pfam" id="PF00072">
    <property type="entry name" value="Response_reg"/>
    <property type="match status" value="1"/>
</dbReference>
<organism evidence="4 5">
    <name type="scientific">Fulvimarina manganoxydans</name>
    <dbReference type="NCBI Taxonomy" id="937218"/>
    <lineage>
        <taxon>Bacteria</taxon>
        <taxon>Pseudomonadati</taxon>
        <taxon>Pseudomonadota</taxon>
        <taxon>Alphaproteobacteria</taxon>
        <taxon>Hyphomicrobiales</taxon>
        <taxon>Aurantimonadaceae</taxon>
        <taxon>Fulvimarina</taxon>
    </lineage>
</organism>
<name>A0A1W2AKD9_9HYPH</name>
<sequence>MSMSVVIVEDEALIALDLEGIVEDAGFTVAGIAIDMAEALSIVAAAKVDVAIVDLRLAKGCSGLETARHLRMHHGVATLFVSGSMSEDLVRQALSLAPVGFVEKPFTPTQIRQPLDAAHYLKRHIAL</sequence>
<dbReference type="Proteomes" id="UP000192656">
    <property type="component" value="Unassembled WGS sequence"/>
</dbReference>
<dbReference type="STRING" id="937218.SAMN06297251_104270"/>
<dbReference type="PANTHER" id="PTHR44591:SF24">
    <property type="entry name" value="PROTEIN-GLUTAMATE METHYLESTERASE_PROTEIN-GLUTAMINE GLUTAMINASE 1"/>
    <property type="match status" value="1"/>
</dbReference>
<dbReference type="Gene3D" id="3.40.50.2300">
    <property type="match status" value="1"/>
</dbReference>
<protein>
    <submittedName>
        <fullName evidence="4">Response regulator receiver domain-containing protein</fullName>
    </submittedName>
</protein>
<keyword evidence="5" id="KW-1185">Reference proteome</keyword>
<dbReference type="SUPFAM" id="SSF52172">
    <property type="entry name" value="CheY-like"/>
    <property type="match status" value="1"/>
</dbReference>
<feature type="domain" description="Response regulatory" evidence="3">
    <location>
        <begin position="4"/>
        <end position="119"/>
    </location>
</feature>
<dbReference type="InterPro" id="IPR050595">
    <property type="entry name" value="Bact_response_regulator"/>
</dbReference>
<evidence type="ECO:0000256" key="2">
    <source>
        <dbReference type="PROSITE-ProRule" id="PRU00169"/>
    </source>
</evidence>
<evidence type="ECO:0000313" key="4">
    <source>
        <dbReference type="EMBL" id="SMC61165.1"/>
    </source>
</evidence>
<dbReference type="InterPro" id="IPR001789">
    <property type="entry name" value="Sig_transdc_resp-reg_receiver"/>
</dbReference>
<dbReference type="GO" id="GO:0000160">
    <property type="term" value="P:phosphorelay signal transduction system"/>
    <property type="evidence" value="ECO:0007669"/>
    <property type="project" value="InterPro"/>
</dbReference>